<feature type="compositionally biased region" description="Low complexity" evidence="34">
    <location>
        <begin position="1847"/>
        <end position="1865"/>
    </location>
</feature>
<dbReference type="InterPro" id="IPR004198">
    <property type="entry name" value="Znf_C5HC2"/>
</dbReference>
<dbReference type="PhylomeDB" id="A0A1B0FHN1"/>
<feature type="region of interest" description="Disordered" evidence="34">
    <location>
        <begin position="1707"/>
        <end position="1764"/>
    </location>
</feature>
<evidence type="ECO:0000256" key="5">
    <source>
        <dbReference type="ARBA" id="ARBA00006801"/>
    </source>
</evidence>
<dbReference type="VEuPathDB" id="VectorBase:GMOY003290"/>
<feature type="domain" description="JmjC" evidence="39">
    <location>
        <begin position="870"/>
        <end position="1036"/>
    </location>
</feature>
<dbReference type="SMART" id="SM00249">
    <property type="entry name" value="PHD"/>
    <property type="match status" value="3"/>
</dbReference>
<feature type="transmembrane region" description="Helical" evidence="35">
    <location>
        <begin position="159"/>
        <end position="181"/>
    </location>
</feature>
<dbReference type="PANTHER" id="PTHR10694:SF33">
    <property type="entry name" value="LYSINE-SPECIFIC DEMETHYLASE 5"/>
    <property type="match status" value="1"/>
</dbReference>
<dbReference type="Pfam" id="PF04969">
    <property type="entry name" value="CS"/>
    <property type="match status" value="1"/>
</dbReference>
<evidence type="ECO:0000256" key="25">
    <source>
        <dbReference type="ARBA" id="ARBA00023136"/>
    </source>
</evidence>
<evidence type="ECO:0000313" key="41">
    <source>
        <dbReference type="EnsemblMetazoa" id="GMOY003290-PA"/>
    </source>
</evidence>
<evidence type="ECO:0000259" key="40">
    <source>
        <dbReference type="PROSITE" id="PS51203"/>
    </source>
</evidence>
<evidence type="ECO:0000256" key="10">
    <source>
        <dbReference type="ARBA" id="ARBA00022692"/>
    </source>
</evidence>
<dbReference type="Pfam" id="PF00628">
    <property type="entry name" value="PHD"/>
    <property type="match status" value="3"/>
</dbReference>
<keyword evidence="23" id="KW-0175">Coiled coil</keyword>
<evidence type="ECO:0000256" key="29">
    <source>
        <dbReference type="ARBA" id="ARBA00023242"/>
    </source>
</evidence>
<reference evidence="41" key="1">
    <citation type="submission" date="2020-05" db="UniProtKB">
        <authorList>
            <consortium name="EnsemblMetazoa"/>
        </authorList>
    </citation>
    <scope>IDENTIFICATION</scope>
    <source>
        <strain evidence="41">Yale</strain>
    </source>
</reference>
<dbReference type="CDD" id="cd16864">
    <property type="entry name" value="ARID_JARID"/>
    <property type="match status" value="1"/>
</dbReference>
<dbReference type="InterPro" id="IPR003349">
    <property type="entry name" value="JmjN"/>
</dbReference>
<protein>
    <recommendedName>
        <fullName evidence="31">Protein-tyrosine phosphatase-like A domain-containing protein 1</fullName>
        <ecNumber evidence="7">1.14.11.67</ecNumber>
        <ecNumber evidence="8">4.2.1.134</ecNumber>
    </recommendedName>
</protein>
<keyword evidence="26" id="KW-0275">Fatty acid biosynthesis</keyword>
<feature type="domain" description="ARID" evidence="37">
    <location>
        <begin position="519"/>
        <end position="609"/>
    </location>
</feature>
<dbReference type="Pfam" id="PF02375">
    <property type="entry name" value="JmjN"/>
    <property type="match status" value="1"/>
</dbReference>
<evidence type="ECO:0000259" key="38">
    <source>
        <dbReference type="PROSITE" id="PS51183"/>
    </source>
</evidence>
<feature type="region of interest" description="Disordered" evidence="34">
    <location>
        <begin position="1844"/>
        <end position="1888"/>
    </location>
</feature>
<evidence type="ECO:0000256" key="23">
    <source>
        <dbReference type="ARBA" id="ARBA00023054"/>
    </source>
</evidence>
<evidence type="ECO:0000256" key="33">
    <source>
        <dbReference type="PROSITE-ProRule" id="PRU00146"/>
    </source>
</evidence>
<evidence type="ECO:0000256" key="3">
    <source>
        <dbReference type="ARBA" id="ARBA00004477"/>
    </source>
</evidence>
<keyword evidence="18" id="KW-0223">Dioxygenase</keyword>
<dbReference type="GO" id="GO:0005789">
    <property type="term" value="C:endoplasmic reticulum membrane"/>
    <property type="evidence" value="ECO:0007669"/>
    <property type="project" value="UniProtKB-SubCell"/>
</dbReference>
<evidence type="ECO:0000256" key="8">
    <source>
        <dbReference type="ARBA" id="ARBA00013122"/>
    </source>
</evidence>
<dbReference type="InterPro" id="IPR011011">
    <property type="entry name" value="Znf_FYVE_PHD"/>
</dbReference>
<dbReference type="InterPro" id="IPR036431">
    <property type="entry name" value="ARID_dom_sf"/>
</dbReference>
<evidence type="ECO:0000256" key="30">
    <source>
        <dbReference type="ARBA" id="ARBA00025733"/>
    </source>
</evidence>
<dbReference type="PANTHER" id="PTHR10694">
    <property type="entry name" value="LYSINE-SPECIFIC DEMETHYLASE"/>
    <property type="match status" value="1"/>
</dbReference>
<dbReference type="PROSITE" id="PS51203">
    <property type="entry name" value="CS"/>
    <property type="match status" value="1"/>
</dbReference>
<dbReference type="InterPro" id="IPR019786">
    <property type="entry name" value="Zinc_finger_PHD-type_CS"/>
</dbReference>
<keyword evidence="10 35" id="KW-0812">Transmembrane</keyword>
<dbReference type="Gene3D" id="2.60.120.650">
    <property type="entry name" value="Cupin"/>
    <property type="match status" value="1"/>
</dbReference>
<dbReference type="CDD" id="cd15610">
    <property type="entry name" value="PHD3_KDM5A_like"/>
    <property type="match status" value="1"/>
</dbReference>
<dbReference type="EC" id="1.14.11.67" evidence="7"/>
<feature type="region of interest" description="Disordered" evidence="34">
    <location>
        <begin position="1931"/>
        <end position="1989"/>
    </location>
</feature>
<keyword evidence="9" id="KW-0444">Lipid biosynthesis</keyword>
<keyword evidence="11" id="KW-0479">Metal-binding</keyword>
<dbReference type="InterPro" id="IPR008978">
    <property type="entry name" value="HSP20-like_chaperone"/>
</dbReference>
<dbReference type="FunFam" id="2.60.40.790:FF:000013">
    <property type="entry name" value="Very-long-chain (3R)-3-hydroxyacyl-CoA dehydratase"/>
    <property type="match status" value="1"/>
</dbReference>
<feature type="compositionally biased region" description="Polar residues" evidence="34">
    <location>
        <begin position="2060"/>
        <end position="2076"/>
    </location>
</feature>
<evidence type="ECO:0000256" key="27">
    <source>
        <dbReference type="ARBA" id="ARBA00023163"/>
    </source>
</evidence>
<dbReference type="PROSITE" id="PS01359">
    <property type="entry name" value="ZF_PHD_1"/>
    <property type="match status" value="1"/>
</dbReference>
<keyword evidence="17" id="KW-0156">Chromatin regulator</keyword>
<dbReference type="InterPro" id="IPR013083">
    <property type="entry name" value="Znf_RING/FYVE/PHD"/>
</dbReference>
<feature type="domain" description="PHD-type" evidence="36">
    <location>
        <begin position="1989"/>
        <end position="2044"/>
    </location>
</feature>
<evidence type="ECO:0000256" key="13">
    <source>
        <dbReference type="ARBA" id="ARBA00022771"/>
    </source>
</evidence>
<comment type="catalytic activity">
    <reaction evidence="32">
        <text>N(6),N(6),N(6)-trimethyl-L-lysyl(4)-[histone H3] + 3 2-oxoglutarate + 3 O2 = L-lysyl(4)-[histone H3] + 3 formaldehyde + 3 succinate + 3 CO2</text>
        <dbReference type="Rhea" id="RHEA:60208"/>
        <dbReference type="Rhea" id="RHEA-COMP:15537"/>
        <dbReference type="Rhea" id="RHEA-COMP:15547"/>
        <dbReference type="ChEBI" id="CHEBI:15379"/>
        <dbReference type="ChEBI" id="CHEBI:16526"/>
        <dbReference type="ChEBI" id="CHEBI:16810"/>
        <dbReference type="ChEBI" id="CHEBI:16842"/>
        <dbReference type="ChEBI" id="CHEBI:29969"/>
        <dbReference type="ChEBI" id="CHEBI:30031"/>
        <dbReference type="ChEBI" id="CHEBI:61961"/>
        <dbReference type="EC" id="1.14.11.67"/>
    </reaction>
</comment>
<comment type="cofactor">
    <cofactor evidence="1">
        <name>Fe(2+)</name>
        <dbReference type="ChEBI" id="CHEBI:29033"/>
    </cofactor>
</comment>
<evidence type="ECO:0000259" key="36">
    <source>
        <dbReference type="PROSITE" id="PS50016"/>
    </source>
</evidence>
<feature type="compositionally biased region" description="Polar residues" evidence="34">
    <location>
        <begin position="1931"/>
        <end position="1949"/>
    </location>
</feature>
<keyword evidence="22" id="KW-0805">Transcription regulation</keyword>
<dbReference type="GO" id="GO:0034647">
    <property type="term" value="F:histone H3K4me/H3K4me2/H3K4me3 demethylase activity"/>
    <property type="evidence" value="ECO:0007669"/>
    <property type="project" value="UniProtKB-EC"/>
</dbReference>
<dbReference type="CDD" id="cd15605">
    <property type="entry name" value="PHD1_Lid_like"/>
    <property type="match status" value="1"/>
</dbReference>
<evidence type="ECO:0000256" key="32">
    <source>
        <dbReference type="ARBA" id="ARBA00048734"/>
    </source>
</evidence>
<name>A0A1B0FHN1_GLOMM</name>
<proteinExistence type="inferred from homology"/>
<keyword evidence="27" id="KW-0804">Transcription</keyword>
<dbReference type="Pfam" id="PF21323">
    <property type="entry name" value="KDM5_C-hel"/>
    <property type="match status" value="1"/>
</dbReference>
<evidence type="ECO:0000256" key="2">
    <source>
        <dbReference type="ARBA" id="ARBA00004123"/>
    </source>
</evidence>
<evidence type="ECO:0000256" key="18">
    <source>
        <dbReference type="ARBA" id="ARBA00022964"/>
    </source>
</evidence>
<evidence type="ECO:0000256" key="16">
    <source>
        <dbReference type="ARBA" id="ARBA00022833"/>
    </source>
</evidence>
<feature type="domain" description="CS" evidence="40">
    <location>
        <begin position="10"/>
        <end position="100"/>
    </location>
</feature>
<feature type="domain" description="PHD-type" evidence="36">
    <location>
        <begin position="727"/>
        <end position="777"/>
    </location>
</feature>
<evidence type="ECO:0000256" key="7">
    <source>
        <dbReference type="ARBA" id="ARBA00012902"/>
    </source>
</evidence>
<comment type="pathway">
    <text evidence="4">Lipid metabolism; fatty acid biosynthesis.</text>
</comment>
<evidence type="ECO:0000256" key="17">
    <source>
        <dbReference type="ARBA" id="ARBA00022853"/>
    </source>
</evidence>
<evidence type="ECO:0000256" key="35">
    <source>
        <dbReference type="SAM" id="Phobius"/>
    </source>
</evidence>
<comment type="subcellular location">
    <subcellularLocation>
        <location evidence="3">Endoplasmic reticulum membrane</location>
        <topology evidence="3">Multi-pass membrane protein</topology>
    </subcellularLocation>
    <subcellularLocation>
        <location evidence="2">Nucleus</location>
    </subcellularLocation>
</comment>
<evidence type="ECO:0000256" key="14">
    <source>
        <dbReference type="ARBA" id="ARBA00022824"/>
    </source>
</evidence>
<dbReference type="CDD" id="cd06465">
    <property type="entry name" value="p23_hB-ind1_like"/>
    <property type="match status" value="1"/>
</dbReference>
<dbReference type="PROSITE" id="PS51184">
    <property type="entry name" value="JMJC"/>
    <property type="match status" value="1"/>
</dbReference>
<dbReference type="Gene3D" id="1.10.150.60">
    <property type="entry name" value="ARID DNA-binding domain"/>
    <property type="match status" value="1"/>
</dbReference>
<keyword evidence="13 33" id="KW-0863">Zinc-finger</keyword>
<dbReference type="FunFam" id="1.10.150.60:FF:000001">
    <property type="entry name" value="Putative lysine-specific demethylase 5b"/>
    <property type="match status" value="1"/>
</dbReference>
<dbReference type="SMART" id="SM00501">
    <property type="entry name" value="BRIGHT"/>
    <property type="match status" value="1"/>
</dbReference>
<dbReference type="SUPFAM" id="SSF46774">
    <property type="entry name" value="ARID-like"/>
    <property type="match status" value="1"/>
</dbReference>
<sequence length="2076" mass="236865">MCISSANKVELSPFVYWAQTEKQITLKIELKDAKCLQIEFTSNAVNFKAKGYGARGLNEYQFYIEFYALINSEESCFRVFDSKIECVVKKSEKSWWPRLVATPQKPHWLKIDFDRWHIEDDTLDEKPRDIRQDYYREYERLQKEEIGYIKESTKTVYMVFYNFAQFIGFLYILCVICILYYRDGPDVISKTYEYVGNAMKFVQLLQFLEVLHPIFGYTKGSPLIPLAQVIGRNFVLFLMIEWEERMQTKPVVFYLFIIWSLVEVIRYPYYLTAIVKKPLAFLTWLRYTIWIPLYPMGILCEGIIILRNIPYFEETKQNREQIMSNKTTVDNNSSAINSPAGSTSSATTNGTVTPVRRLRTRTSTNGNVSGNESAHKKNGSVVERVNSTYDTSLNTGNVSGNSDEKPSASKKYHNSCPQPTAANRKEKIHFQPHSSSSFDMSKTEEFHFDTPLECPVFRPTSEEFKSPLAYISKIRPIAEKCGIAKILPPESWSPPFAVDVDKLKFTPRVQRLNELEAKTRVKLNFLDQIAKFWELQGSSLKIPMVERKALDLYTLHRIVQEEGGMEQTTRERKWAKVANRMSYPSSKSVGATLKAHYERILHPFEVYTSGKVLGSVTGTASSNAEIKLEDGTDYKAHEIPTRQQIAPPNENNARRSKRFANSNASCGLSGNRVIKTESKEDFKRDLMNSFNSPAPATTTENRSNGNIIPNATQKKTSDSTVVDPLMKYICHICNRGDVEESMLLCDGCDDSYHTFCLLPPLSCIPKGEWLCPRCVVEEVSKPTEAFGFEQAEREYTLQQFGQMADQFKMDYFRKPVHLVPTDLVEREFWRIVSSIDEDVTVEYGADLHTMDHGSGFPTKSSLYLLPGDQEYAESSWNLNNLPLLEDSILGHINADISGMNAPWMYVGMCFAAFCWHNEDHWSYSINYLHWGEPKTWYGVPGSCAEQFEETMKQAAPELFASQPDLLHQLVTIMNPNILMNNGVPVYRTDQNAGEFVITFPRAYHAGFNQGYNFAEAVNFAPADWLKMGRECVNHYSMLRRFCVFSHDELVCKMALEPAKLTFGIATACYIDMAEMVDSEKKLRKSLLEWGVTRAERKAFELIPDDERHCQECNTTCFLSAVSCECTKAIVCLRHYIVLCGCPPEKHTLLYRYTLDEMPLMLQKLKTKAQSFEKWLSRCRDIVDANTPTSVTLQELQELCKEAELKKFPSSLLIDRLNAAVLEAEKCVTVIQQLGINKVRTRSDNNLEAAQYKLTMEELELFVQEIDNLCCIIEEGTSVRELLILGKQFEERANEMLRHSLDALEESELETLITEGNSLRIELYQVHQLNIRLKQLKWYKRSQSIRNASTKLSYDDIKNLLHVDATDIAPSDPVIDKEIRKLQEIGASIEAWETRAVRYFNCVIHRNELIEIDQFLKTATDIEGQVPSYSLLKDALRKAKDWLRSVEQLQTNDHFPYCHTLEGIVARGKNIPVKLEELVRMQGHLKSAHEWKDNTERAFLKKQTFYTLLEVLMPRSEPVIIDSDLKKPFEDDFVKEMNPAQIVESFKVAEEKELVEMRGLRSQNVAKNPSRDDYCLCKSSFHGIMYNCQLCRDWFHEGCISPPSVQNDSINTLKIKWLCPSCVRSKRPRLETILPLLVSLQTLPIRLPEDEALRCLAERAMNWQDRARKALTSPDVTAALEAIISSQHRIKQKRKSCGSIGFNLEPRKFRRTSQRNSKDEGSENVDSDEDEDRLHIVEENFSNDEEDDNTSAEADGSTDSCIRPNKLLSDSEINNLDELMMEGDLLEVSLDESQEIWRILSTMQPTTNTEAVALVEQTQLLRKQQQQQQHLSQSDLSINSAAEDSNDSLLVQSSPNSNSNSGSVSGRTSIIAVKKRRPLDSSTGCPLPRKKIAPLTKQTVSITTLPVALSTKKSARKSDTGKHIDVNMENINLTSKQPNGNGLQTANNIGPAQKKQRKRIANNSGVNMNSSTGQKKNSQRAQLTQQEDDEEECRAESCHKPTGREVDWVQCDGGCNEWFHMFCVGLDRSEINPDDDYICIRCSKAMTSVTVVTGNEDEQETPPSSGTQQKGRTQITR</sequence>
<dbReference type="EMBL" id="CCAG010020379">
    <property type="status" value="NOT_ANNOTATED_CDS"/>
    <property type="molecule type" value="Genomic_DNA"/>
</dbReference>
<evidence type="ECO:0000259" key="39">
    <source>
        <dbReference type="PROSITE" id="PS51184"/>
    </source>
</evidence>
<feature type="region of interest" description="Disordered" evidence="34">
    <location>
        <begin position="329"/>
        <end position="425"/>
    </location>
</feature>
<dbReference type="InterPro" id="IPR007482">
    <property type="entry name" value="Tyr_Pase-like_PTPLA"/>
</dbReference>
<feature type="compositionally biased region" description="Acidic residues" evidence="34">
    <location>
        <begin position="1721"/>
        <end position="1730"/>
    </location>
</feature>
<dbReference type="SMART" id="SM00545">
    <property type="entry name" value="JmjN"/>
    <property type="match status" value="1"/>
</dbReference>
<evidence type="ECO:0000256" key="15">
    <source>
        <dbReference type="ARBA" id="ARBA00022832"/>
    </source>
</evidence>
<dbReference type="SUPFAM" id="SSF49764">
    <property type="entry name" value="HSP20-like chaperones"/>
    <property type="match status" value="1"/>
</dbReference>
<dbReference type="SUPFAM" id="SSF51197">
    <property type="entry name" value="Clavaminate synthase-like"/>
    <property type="match status" value="1"/>
</dbReference>
<dbReference type="Pfam" id="PF01388">
    <property type="entry name" value="ARID"/>
    <property type="match status" value="1"/>
</dbReference>
<evidence type="ECO:0000256" key="34">
    <source>
        <dbReference type="SAM" id="MobiDB-lite"/>
    </source>
</evidence>
<feature type="transmembrane region" description="Helical" evidence="35">
    <location>
        <begin position="289"/>
        <end position="309"/>
    </location>
</feature>
<dbReference type="Gene3D" id="2.60.40.790">
    <property type="match status" value="1"/>
</dbReference>
<feature type="transmembrane region" description="Helical" evidence="35">
    <location>
        <begin position="252"/>
        <end position="269"/>
    </location>
</feature>
<feature type="domain" description="PHD-type" evidence="36">
    <location>
        <begin position="1571"/>
        <end position="1624"/>
    </location>
</feature>
<dbReference type="EnsemblMetazoa" id="GMOY003290-RA">
    <property type="protein sequence ID" value="GMOY003290-PA"/>
    <property type="gene ID" value="GMOY003290"/>
</dbReference>
<keyword evidence="12" id="KW-0677">Repeat</keyword>
<evidence type="ECO:0000256" key="26">
    <source>
        <dbReference type="ARBA" id="ARBA00023160"/>
    </source>
</evidence>
<dbReference type="InterPro" id="IPR001606">
    <property type="entry name" value="ARID_dom"/>
</dbReference>
<evidence type="ECO:0000256" key="22">
    <source>
        <dbReference type="ARBA" id="ARBA00023015"/>
    </source>
</evidence>
<accession>A0A1B0FHN1</accession>
<dbReference type="PROSITE" id="PS50016">
    <property type="entry name" value="ZF_PHD_2"/>
    <property type="match status" value="3"/>
</dbReference>
<dbReference type="GO" id="GO:0008270">
    <property type="term" value="F:zinc ion binding"/>
    <property type="evidence" value="ECO:0007669"/>
    <property type="project" value="UniProtKB-KW"/>
</dbReference>
<evidence type="ECO:0000256" key="1">
    <source>
        <dbReference type="ARBA" id="ARBA00001954"/>
    </source>
</evidence>
<dbReference type="Pfam" id="PF02928">
    <property type="entry name" value="zf-C5HC2"/>
    <property type="match status" value="1"/>
</dbReference>
<evidence type="ECO:0000259" key="37">
    <source>
        <dbReference type="PROSITE" id="PS51011"/>
    </source>
</evidence>
<dbReference type="SUPFAM" id="SSF57903">
    <property type="entry name" value="FYVE/PHD zinc finger"/>
    <property type="match status" value="3"/>
</dbReference>
<evidence type="ECO:0000256" key="31">
    <source>
        <dbReference type="ARBA" id="ARBA00030687"/>
    </source>
</evidence>
<dbReference type="EC" id="4.2.1.134" evidence="8"/>
<dbReference type="FunFam" id="2.60.120.650:FF:000028">
    <property type="entry name" value="Lysine-specific demethylase lid"/>
    <property type="match status" value="1"/>
</dbReference>
<evidence type="ECO:0000256" key="6">
    <source>
        <dbReference type="ARBA" id="ARBA00007811"/>
    </source>
</evidence>
<keyword evidence="15" id="KW-0276">Fatty acid metabolism</keyword>
<dbReference type="SMART" id="SM01014">
    <property type="entry name" value="ARID"/>
    <property type="match status" value="1"/>
</dbReference>
<dbReference type="GO" id="GO:0000785">
    <property type="term" value="C:chromatin"/>
    <property type="evidence" value="ECO:0007669"/>
    <property type="project" value="TreeGrafter"/>
</dbReference>
<dbReference type="InterPro" id="IPR013637">
    <property type="entry name" value="Lys_sp_deMease-like_dom"/>
</dbReference>
<evidence type="ECO:0000313" key="42">
    <source>
        <dbReference type="Proteomes" id="UP000092444"/>
    </source>
</evidence>
<evidence type="ECO:0000256" key="12">
    <source>
        <dbReference type="ARBA" id="ARBA00022737"/>
    </source>
</evidence>
<dbReference type="GO" id="GO:0102158">
    <property type="term" value="F:very-long-chain (3R)-3-hydroxyacyl-CoA dehydratase activity"/>
    <property type="evidence" value="ECO:0007669"/>
    <property type="project" value="UniProtKB-EC"/>
</dbReference>
<dbReference type="Pfam" id="PF02373">
    <property type="entry name" value="JmjC"/>
    <property type="match status" value="1"/>
</dbReference>
<keyword evidence="29" id="KW-0539">Nucleus</keyword>
<dbReference type="GO" id="GO:0006633">
    <property type="term" value="P:fatty acid biosynthetic process"/>
    <property type="evidence" value="ECO:0007669"/>
    <property type="project" value="UniProtKB-UniPathway"/>
</dbReference>
<keyword evidence="14" id="KW-0256">Endoplasmic reticulum</keyword>
<feature type="compositionally biased region" description="Polar residues" evidence="34">
    <location>
        <begin position="385"/>
        <end position="401"/>
    </location>
</feature>
<keyword evidence="20" id="KW-0560">Oxidoreductase</keyword>
<keyword evidence="25 35" id="KW-0472">Membrane</keyword>
<dbReference type="InterPro" id="IPR001965">
    <property type="entry name" value="Znf_PHD"/>
</dbReference>
<feature type="domain" description="JmjN" evidence="38">
    <location>
        <begin position="454"/>
        <end position="495"/>
    </location>
</feature>
<feature type="compositionally biased region" description="Polar residues" evidence="34">
    <location>
        <begin position="1960"/>
        <end position="1984"/>
    </location>
</feature>
<dbReference type="Pfam" id="PF08429">
    <property type="entry name" value="PLU-1"/>
    <property type="match status" value="1"/>
</dbReference>
<evidence type="ECO:0000256" key="9">
    <source>
        <dbReference type="ARBA" id="ARBA00022516"/>
    </source>
</evidence>
<comment type="similarity">
    <text evidence="5">Belongs to the JARID1 histone demethylase family.</text>
</comment>
<dbReference type="STRING" id="37546.A0A1B0FHN1"/>
<feature type="region of interest" description="Disordered" evidence="34">
    <location>
        <begin position="689"/>
        <end position="716"/>
    </location>
</feature>
<keyword evidence="16" id="KW-0862">Zinc</keyword>
<dbReference type="InterPro" id="IPR007052">
    <property type="entry name" value="CS_dom"/>
</dbReference>
<dbReference type="PROSITE" id="PS51011">
    <property type="entry name" value="ARID"/>
    <property type="match status" value="1"/>
</dbReference>
<dbReference type="InterPro" id="IPR003347">
    <property type="entry name" value="JmjC_dom"/>
</dbReference>
<dbReference type="Pfam" id="PF04387">
    <property type="entry name" value="PTPLA"/>
    <property type="match status" value="1"/>
</dbReference>
<feature type="region of interest" description="Disordered" evidence="34">
    <location>
        <begin position="2053"/>
        <end position="2076"/>
    </location>
</feature>
<dbReference type="InterPro" id="IPR019787">
    <property type="entry name" value="Znf_PHD-finger"/>
</dbReference>
<dbReference type="Gene3D" id="3.30.40.10">
    <property type="entry name" value="Zinc/RING finger domain, C3HC4 (zinc finger)"/>
    <property type="match status" value="3"/>
</dbReference>
<evidence type="ECO:0000256" key="21">
    <source>
        <dbReference type="ARBA" id="ARBA00023004"/>
    </source>
</evidence>
<organism evidence="41 42">
    <name type="scientific">Glossina morsitans morsitans</name>
    <name type="common">Savannah tsetse fly</name>
    <dbReference type="NCBI Taxonomy" id="37546"/>
    <lineage>
        <taxon>Eukaryota</taxon>
        <taxon>Metazoa</taxon>
        <taxon>Ecdysozoa</taxon>
        <taxon>Arthropoda</taxon>
        <taxon>Hexapoda</taxon>
        <taxon>Insecta</taxon>
        <taxon>Pterygota</taxon>
        <taxon>Neoptera</taxon>
        <taxon>Endopterygota</taxon>
        <taxon>Diptera</taxon>
        <taxon>Brachycera</taxon>
        <taxon>Muscomorpha</taxon>
        <taxon>Hippoboscoidea</taxon>
        <taxon>Glossinidae</taxon>
        <taxon>Glossina</taxon>
    </lineage>
</organism>
<feature type="compositionally biased region" description="Acidic residues" evidence="34">
    <location>
        <begin position="1740"/>
        <end position="1749"/>
    </location>
</feature>
<evidence type="ECO:0000256" key="28">
    <source>
        <dbReference type="ARBA" id="ARBA00023239"/>
    </source>
</evidence>
<keyword evidence="24" id="KW-0443">Lipid metabolism</keyword>
<comment type="similarity">
    <text evidence="30">Belongs to the p23/wos2 family.</text>
</comment>
<keyword evidence="42" id="KW-1185">Reference proteome</keyword>
<evidence type="ECO:0000256" key="19">
    <source>
        <dbReference type="ARBA" id="ARBA00022989"/>
    </source>
</evidence>
<dbReference type="PROSITE" id="PS51183">
    <property type="entry name" value="JMJN"/>
    <property type="match status" value="1"/>
</dbReference>
<dbReference type="Proteomes" id="UP000092444">
    <property type="component" value="Unassembled WGS sequence"/>
</dbReference>
<keyword evidence="19 35" id="KW-1133">Transmembrane helix</keyword>
<dbReference type="GO" id="GO:0005654">
    <property type="term" value="C:nucleoplasm"/>
    <property type="evidence" value="ECO:0007669"/>
    <property type="project" value="UniProtKB-ARBA"/>
</dbReference>
<evidence type="ECO:0000256" key="20">
    <source>
        <dbReference type="ARBA" id="ARBA00023002"/>
    </source>
</evidence>
<dbReference type="GO" id="GO:0006355">
    <property type="term" value="P:regulation of DNA-templated transcription"/>
    <property type="evidence" value="ECO:0007669"/>
    <property type="project" value="TreeGrafter"/>
</dbReference>
<evidence type="ECO:0000256" key="4">
    <source>
        <dbReference type="ARBA" id="ARBA00005194"/>
    </source>
</evidence>
<comment type="similarity">
    <text evidence="6">Belongs to the very long-chain fatty acids dehydratase HACD family.</text>
</comment>
<feature type="compositionally biased region" description="Low complexity" evidence="34">
    <location>
        <begin position="337"/>
        <end position="355"/>
    </location>
</feature>
<dbReference type="FunFam" id="3.30.40.10:FF:000023">
    <property type="entry name" value="Lysine (K)-specific demethylase 5A"/>
    <property type="match status" value="1"/>
</dbReference>
<dbReference type="UniPathway" id="UPA00094"/>
<dbReference type="SMART" id="SM00558">
    <property type="entry name" value="JmjC"/>
    <property type="match status" value="1"/>
</dbReference>
<keyword evidence="28" id="KW-0456">Lyase</keyword>
<evidence type="ECO:0000256" key="11">
    <source>
        <dbReference type="ARBA" id="ARBA00022723"/>
    </source>
</evidence>
<keyword evidence="21" id="KW-0408">Iron</keyword>
<dbReference type="InterPro" id="IPR048615">
    <property type="entry name" value="KDM5_C-hel"/>
</dbReference>
<dbReference type="GO" id="GO:0003677">
    <property type="term" value="F:DNA binding"/>
    <property type="evidence" value="ECO:0007669"/>
    <property type="project" value="InterPro"/>
</dbReference>
<evidence type="ECO:0000256" key="24">
    <source>
        <dbReference type="ARBA" id="ARBA00023098"/>
    </source>
</evidence>